<comment type="caution">
    <text evidence="2">The sequence shown here is derived from an EMBL/GenBank/DDBJ whole genome shotgun (WGS) entry which is preliminary data.</text>
</comment>
<evidence type="ECO:0008006" key="4">
    <source>
        <dbReference type="Google" id="ProtNLM"/>
    </source>
</evidence>
<feature type="compositionally biased region" description="Polar residues" evidence="1">
    <location>
        <begin position="514"/>
        <end position="529"/>
    </location>
</feature>
<feature type="region of interest" description="Disordered" evidence="1">
    <location>
        <begin position="506"/>
        <end position="538"/>
    </location>
</feature>
<feature type="region of interest" description="Disordered" evidence="1">
    <location>
        <begin position="456"/>
        <end position="486"/>
    </location>
</feature>
<name>A0AAJ0FU39_9HYPO</name>
<accession>A0AAJ0FU39</accession>
<protein>
    <recommendedName>
        <fullName evidence="4">Modin</fullName>
    </recommendedName>
</protein>
<feature type="compositionally biased region" description="Basic and acidic residues" evidence="1">
    <location>
        <begin position="474"/>
        <end position="486"/>
    </location>
</feature>
<gene>
    <name evidence="2" type="ORF">QQS21_010554</name>
</gene>
<proteinExistence type="predicted"/>
<keyword evidence="3" id="KW-1185">Reference proteome</keyword>
<reference evidence="2" key="1">
    <citation type="submission" date="2023-06" db="EMBL/GenBank/DDBJ databases">
        <title>Conoideocrella luteorostrata (Hypocreales: Clavicipitaceae), a potential biocontrol fungus for elongate hemlock scale in United States Christmas tree production areas.</title>
        <authorList>
            <person name="Barrett H."/>
            <person name="Lovett B."/>
            <person name="Macias A.M."/>
            <person name="Stajich J.E."/>
            <person name="Kasson M.T."/>
        </authorList>
    </citation>
    <scope>NUCLEOTIDE SEQUENCE</scope>
    <source>
        <strain evidence="2">ARSEF 14590</strain>
    </source>
</reference>
<organism evidence="2 3">
    <name type="scientific">Conoideocrella luteorostrata</name>
    <dbReference type="NCBI Taxonomy" id="1105319"/>
    <lineage>
        <taxon>Eukaryota</taxon>
        <taxon>Fungi</taxon>
        <taxon>Dikarya</taxon>
        <taxon>Ascomycota</taxon>
        <taxon>Pezizomycotina</taxon>
        <taxon>Sordariomycetes</taxon>
        <taxon>Hypocreomycetidae</taxon>
        <taxon>Hypocreales</taxon>
        <taxon>Clavicipitaceae</taxon>
        <taxon>Conoideocrella</taxon>
    </lineage>
</organism>
<evidence type="ECO:0000256" key="1">
    <source>
        <dbReference type="SAM" id="MobiDB-lite"/>
    </source>
</evidence>
<dbReference type="Proteomes" id="UP001251528">
    <property type="component" value="Unassembled WGS sequence"/>
</dbReference>
<dbReference type="EMBL" id="JASWJB010000311">
    <property type="protein sequence ID" value="KAK2591764.1"/>
    <property type="molecule type" value="Genomic_DNA"/>
</dbReference>
<evidence type="ECO:0000313" key="3">
    <source>
        <dbReference type="Proteomes" id="UP001251528"/>
    </source>
</evidence>
<evidence type="ECO:0000313" key="2">
    <source>
        <dbReference type="EMBL" id="KAK2591764.1"/>
    </source>
</evidence>
<feature type="region of interest" description="Disordered" evidence="1">
    <location>
        <begin position="624"/>
        <end position="645"/>
    </location>
</feature>
<dbReference type="AlphaFoldDB" id="A0AAJ0FU39"/>
<sequence length="707" mass="79387">MVENELIVAVVALLVSVVALSATFMQVLQQYYASARGYSQCNEKVMGEWAKSKSRKFSWDELRYEVQFDAPVIFVSPPTNERGPVPDAKIFFLKGTEESLQDTGTNSEVDLRKEYEKRSVKERIHTADNERASWLVLLLAVQKMEEMSREWQEKQYRALGPPGQNLEKYGLPPSPPTLEKDHTFTVALQRKRKSWDTMPTTVTKPYGTTTMCHLIEMMAALGVYWKQFDRKRDRYRAEGNGFVVLGERISELGLLFSFQVYGKCYFESNRVIPVDEIKELCFGCVPTIYRAMLDRSRLVSPNSELHSLGTLQMASRSEVAETLAAMGLTNNAVQRFLDEGSRTAHLFPISFEILGMLSRTFHIPNSCFTYIPNPTCDRWDKRSFSLVKILDSFHVLSRHELPGVQRNSTIYSKISDHISKILQNQDDSKTSERLTCLNALHAAVNDCDEILTAKSKGCTASGTPSEPEVASTTSHKDSGQDRQASRREIVQDVLRSHVQKVLQLLNERDERPADSQSLFVPDISPTSPRASIFPERIPAPPRFEDVDACGPDDKQHKLMEVYFEVVRKHVVQSATKTTRQRASFAKDPRNFALRRRGSVATRSSVAVQSDDGADETADAVRAGGVDTARPSTDPEVCAGDSTSKGEAVDGNLGAGVPLGHESVSHDDVWCTLVFRMVCWLMLHDFNKMDVQVSMSELLGSRMPVYIA</sequence>